<keyword evidence="5 12" id="KW-0067">ATP-binding</keyword>
<feature type="region of interest" description="Disordered" evidence="13">
    <location>
        <begin position="833"/>
        <end position="855"/>
    </location>
</feature>
<evidence type="ECO:0000256" key="1">
    <source>
        <dbReference type="ARBA" id="ARBA00022741"/>
    </source>
</evidence>
<feature type="compositionally biased region" description="Low complexity" evidence="13">
    <location>
        <begin position="24"/>
        <end position="43"/>
    </location>
</feature>
<dbReference type="CDD" id="cd18809">
    <property type="entry name" value="SF1_C_RecD"/>
    <property type="match status" value="1"/>
</dbReference>
<comment type="caution">
    <text evidence="15">The sequence shown here is derived from an EMBL/GenBank/DDBJ whole genome shotgun (WGS) entry which is preliminary data.</text>
</comment>
<dbReference type="Proteomes" id="UP001562354">
    <property type="component" value="Unassembled WGS sequence"/>
</dbReference>
<evidence type="ECO:0000313" key="15">
    <source>
        <dbReference type="EMBL" id="KAL1297731.1"/>
    </source>
</evidence>
<evidence type="ECO:0000256" key="8">
    <source>
        <dbReference type="ARBA" id="ARBA00023172"/>
    </source>
</evidence>
<dbReference type="EC" id="5.6.2.3" evidence="12"/>
<feature type="region of interest" description="Disordered" evidence="13">
    <location>
        <begin position="239"/>
        <end position="311"/>
    </location>
</feature>
<dbReference type="SUPFAM" id="SSF52540">
    <property type="entry name" value="P-loop containing nucleoside triphosphate hydrolases"/>
    <property type="match status" value="2"/>
</dbReference>
<comment type="subcellular location">
    <subcellularLocation>
        <location evidence="12">Nucleus</location>
    </subcellularLocation>
    <subcellularLocation>
        <location evidence="12">Mitochondrion</location>
    </subcellularLocation>
</comment>
<dbReference type="CDD" id="cd18037">
    <property type="entry name" value="DEXSc_Pif1_like"/>
    <property type="match status" value="1"/>
</dbReference>
<evidence type="ECO:0000259" key="14">
    <source>
        <dbReference type="SMART" id="SM00382"/>
    </source>
</evidence>
<feature type="compositionally biased region" description="Basic and acidic residues" evidence="13">
    <location>
        <begin position="188"/>
        <end position="199"/>
    </location>
</feature>
<evidence type="ECO:0000256" key="5">
    <source>
        <dbReference type="ARBA" id="ARBA00022840"/>
    </source>
</evidence>
<evidence type="ECO:0000256" key="10">
    <source>
        <dbReference type="ARBA" id="ARBA00023235"/>
    </source>
</evidence>
<evidence type="ECO:0000256" key="3">
    <source>
        <dbReference type="ARBA" id="ARBA00022801"/>
    </source>
</evidence>
<dbReference type="SMART" id="SM00382">
    <property type="entry name" value="AAA"/>
    <property type="match status" value="1"/>
</dbReference>
<feature type="DNA-binding region" evidence="12">
    <location>
        <begin position="788"/>
        <end position="807"/>
    </location>
</feature>
<evidence type="ECO:0000256" key="4">
    <source>
        <dbReference type="ARBA" id="ARBA00022806"/>
    </source>
</evidence>
<keyword evidence="10 12" id="KW-0413">Isomerase</keyword>
<dbReference type="PANTHER" id="PTHR47642">
    <property type="entry name" value="ATP-DEPENDENT DNA HELICASE"/>
    <property type="match status" value="1"/>
</dbReference>
<dbReference type="InterPro" id="IPR048293">
    <property type="entry name" value="PIF1_RRM3_pfh1"/>
</dbReference>
<comment type="cofactor">
    <cofactor evidence="12">
        <name>Mg(2+)</name>
        <dbReference type="ChEBI" id="CHEBI:18420"/>
    </cofactor>
</comment>
<dbReference type="RefSeq" id="XP_069197413.1">
    <property type="nucleotide sequence ID" value="XM_069346203.1"/>
</dbReference>
<organism evidence="15 16">
    <name type="scientific">Neodothiora populina</name>
    <dbReference type="NCBI Taxonomy" id="2781224"/>
    <lineage>
        <taxon>Eukaryota</taxon>
        <taxon>Fungi</taxon>
        <taxon>Dikarya</taxon>
        <taxon>Ascomycota</taxon>
        <taxon>Pezizomycotina</taxon>
        <taxon>Dothideomycetes</taxon>
        <taxon>Dothideomycetidae</taxon>
        <taxon>Dothideales</taxon>
        <taxon>Dothioraceae</taxon>
        <taxon>Neodothiora</taxon>
    </lineage>
</organism>
<keyword evidence="6 12" id="KW-0238">DNA-binding</keyword>
<feature type="domain" description="AAA+ ATPase" evidence="14">
    <location>
        <begin position="372"/>
        <end position="530"/>
    </location>
</feature>
<evidence type="ECO:0000256" key="2">
    <source>
        <dbReference type="ARBA" id="ARBA00022763"/>
    </source>
</evidence>
<evidence type="ECO:0000313" key="16">
    <source>
        <dbReference type="Proteomes" id="UP001562354"/>
    </source>
</evidence>
<dbReference type="InterPro" id="IPR003593">
    <property type="entry name" value="AAA+_ATPase"/>
</dbReference>
<sequence length="870" mass="95609">MFHKAVDAHKKGPSTQQRTSNIFSSSPQERQQQQSIQQTVQKASQVNMGLGQTILRPSVPSQLNGSTHHSDRGSNVGIKRTSSGVAKALSGNLGGFEDGRGSQRNAIVTDENSPIKCAAPKVTSCEYFNEDDFDDDIDLDIEDPSCKATITYPALPTLTKEPTTSVIDTTPTVVPGMFYPTLPKQSSKRSDDSMSRCDSGHASVESAALRHVGSSAPLPWSSSPPEHLTAQPQALSLKDSSLNNGITPARRTTVSNTAKLPPVPKRNKLPWVKAESQIDQNGPPPVSESETGSRNRMAHNTTPADKHKYPWNTTTSAMKEAREKFKEENRKKIKVDESRIEPALKNAKKSNSVARVFLSEEQQHVLDLVSEQKKSVFFTGSAGTGKSVLLREIIATLRKKYVREPDRVAVTASTGLAACNVGGVTLHSFAGIGLGKEPVPELVKKIKRNAKAKIRWTRTKVLIVDEISMVDGELFDKLEAIARQMRKNGRPFGGIQLVITGDFFQLPPVPDSGKVAKFAFDATTWNTSIEHTIGLHHVFRQKDPVFAGMLNEMREGRLTPSSIKAFSQLSRPIEYEDSIDSTELFPTRNEVERANGSKMSQLVGEVQTYEARDGGAITDKVMRDKLLQNCMAPETIHLKKGAQVMLIKNIDETLVNGSLGQVIGFMSETQFDNYTANQLTNQGANDLREAADSIADQKSRAQKRLQDNLFGSTSQIYPLVRFTISDNTSRDLLCQPELWKIELPDGEVQASRLQIPLILAWALSIHKAQGQTLNRVKVDLGKVFEKGQAYVALSRATSMQGLQVLRFDARKVVAHDKVRAFYSNLSRVEEIERKSGSKAGSKGNKAGSATSRENGIGADEYQKKFIAGKF</sequence>
<keyword evidence="7 12" id="KW-0496">Mitochondrion</keyword>
<keyword evidence="11 12" id="KW-0539">Nucleus</keyword>
<evidence type="ECO:0000256" key="9">
    <source>
        <dbReference type="ARBA" id="ARBA00023204"/>
    </source>
</evidence>
<keyword evidence="1 12" id="KW-0547">Nucleotide-binding</keyword>
<protein>
    <recommendedName>
        <fullName evidence="12">ATP-dependent DNA helicase PIF1</fullName>
        <ecNumber evidence="12">5.6.2.3</ecNumber>
    </recommendedName>
    <alternativeName>
        <fullName evidence="12">DNA 5'-3' helicase PIF1</fullName>
    </alternativeName>
    <alternativeName>
        <fullName evidence="12">DNA repair and recombination helicase PIF1</fullName>
    </alternativeName>
</protein>
<gene>
    <name evidence="12" type="primary">PIF1</name>
    <name evidence="15" type="ORF">AAFC00_006271</name>
</gene>
<dbReference type="InterPro" id="IPR010285">
    <property type="entry name" value="DNA_helicase_pif1-like_DEAD"/>
</dbReference>
<keyword evidence="9 12" id="KW-0234">DNA repair</keyword>
<evidence type="ECO:0000256" key="11">
    <source>
        <dbReference type="ARBA" id="ARBA00023242"/>
    </source>
</evidence>
<comment type="similarity">
    <text evidence="12">Belongs to the helicase family. PIF1 subfamily.</text>
</comment>
<dbReference type="GeneID" id="95979970"/>
<dbReference type="Gene3D" id="3.40.50.300">
    <property type="entry name" value="P-loop containing nucleotide triphosphate hydrolases"/>
    <property type="match status" value="1"/>
</dbReference>
<proteinExistence type="inferred from homology"/>
<accession>A0ABR3P4W3</accession>
<feature type="region of interest" description="Disordered" evidence="13">
    <location>
        <begin position="178"/>
        <end position="204"/>
    </location>
</feature>
<feature type="compositionally biased region" description="Polar residues" evidence="13">
    <location>
        <begin position="288"/>
        <end position="303"/>
    </location>
</feature>
<keyword evidence="4 12" id="KW-0347">Helicase</keyword>
<feature type="region of interest" description="Disordered" evidence="13">
    <location>
        <begin position="1"/>
        <end position="43"/>
    </location>
</feature>
<dbReference type="PANTHER" id="PTHR47642:SF5">
    <property type="entry name" value="ATP-DEPENDENT DNA HELICASE"/>
    <property type="match status" value="1"/>
</dbReference>
<dbReference type="InterPro" id="IPR051055">
    <property type="entry name" value="PIF1_helicase"/>
</dbReference>
<comment type="function">
    <text evidence="12">DNA-dependent ATPase and 5'-3' DNA helicase required for the maintenance of both mitochondrial and nuclear genome stability.</text>
</comment>
<keyword evidence="2 12" id="KW-0227">DNA damage</keyword>
<feature type="compositionally biased region" description="Basic and acidic residues" evidence="13">
    <location>
        <begin position="1"/>
        <end position="10"/>
    </location>
</feature>
<comment type="catalytic activity">
    <reaction evidence="12">
        <text>ATP + H2O = ADP + phosphate + H(+)</text>
        <dbReference type="Rhea" id="RHEA:13065"/>
        <dbReference type="ChEBI" id="CHEBI:15377"/>
        <dbReference type="ChEBI" id="CHEBI:15378"/>
        <dbReference type="ChEBI" id="CHEBI:30616"/>
        <dbReference type="ChEBI" id="CHEBI:43474"/>
        <dbReference type="ChEBI" id="CHEBI:456216"/>
        <dbReference type="EC" id="5.6.2.3"/>
    </reaction>
</comment>
<keyword evidence="8 12" id="KW-0233">DNA recombination</keyword>
<keyword evidence="16" id="KW-1185">Reference proteome</keyword>
<dbReference type="Pfam" id="PF21530">
    <property type="entry name" value="Pif1_2B_dom"/>
    <property type="match status" value="1"/>
</dbReference>
<evidence type="ECO:0000256" key="6">
    <source>
        <dbReference type="ARBA" id="ARBA00023125"/>
    </source>
</evidence>
<keyword evidence="3 12" id="KW-0378">Hydrolase</keyword>
<dbReference type="InterPro" id="IPR027417">
    <property type="entry name" value="P-loop_NTPase"/>
</dbReference>
<evidence type="ECO:0000256" key="12">
    <source>
        <dbReference type="HAMAP-Rule" id="MF_03176"/>
    </source>
</evidence>
<feature type="region of interest" description="Disordered" evidence="13">
    <location>
        <begin position="56"/>
        <end position="83"/>
    </location>
</feature>
<feature type="compositionally biased region" description="Low complexity" evidence="13">
    <location>
        <begin position="837"/>
        <end position="849"/>
    </location>
</feature>
<dbReference type="InterPro" id="IPR049163">
    <property type="entry name" value="Pif1-like_2B_dom"/>
</dbReference>
<feature type="compositionally biased region" description="Polar residues" evidence="13">
    <location>
        <begin position="239"/>
        <end position="258"/>
    </location>
</feature>
<feature type="binding site" evidence="12">
    <location>
        <begin position="380"/>
        <end position="387"/>
    </location>
    <ligand>
        <name>ATP</name>
        <dbReference type="ChEBI" id="CHEBI:30616"/>
    </ligand>
</feature>
<name>A0ABR3P4W3_9PEZI</name>
<dbReference type="Pfam" id="PF05970">
    <property type="entry name" value="PIF1"/>
    <property type="match status" value="1"/>
</dbReference>
<dbReference type="EMBL" id="JBFMKM010000014">
    <property type="protein sequence ID" value="KAL1297731.1"/>
    <property type="molecule type" value="Genomic_DNA"/>
</dbReference>
<evidence type="ECO:0000256" key="7">
    <source>
        <dbReference type="ARBA" id="ARBA00023128"/>
    </source>
</evidence>
<feature type="compositionally biased region" description="Polar residues" evidence="13">
    <location>
        <begin position="13"/>
        <end position="23"/>
    </location>
</feature>
<dbReference type="HAMAP" id="MF_03176">
    <property type="entry name" value="PIF1"/>
    <property type="match status" value="1"/>
</dbReference>
<evidence type="ECO:0000256" key="13">
    <source>
        <dbReference type="SAM" id="MobiDB-lite"/>
    </source>
</evidence>
<comment type="subunit">
    <text evidence="12">Monomer.</text>
</comment>
<reference evidence="15 16" key="1">
    <citation type="submission" date="2024-07" db="EMBL/GenBank/DDBJ databases">
        <title>Draft sequence of the Neodothiora populina.</title>
        <authorList>
            <person name="Drown D.D."/>
            <person name="Schuette U.S."/>
            <person name="Buechlein A.B."/>
            <person name="Rusch D.R."/>
            <person name="Winton L.W."/>
            <person name="Adams G.A."/>
        </authorList>
    </citation>
    <scope>NUCLEOTIDE SEQUENCE [LARGE SCALE GENOMIC DNA]</scope>
    <source>
        <strain evidence="15 16">CPC 39397</strain>
    </source>
</reference>